<proteinExistence type="predicted"/>
<organism evidence="2 3">
    <name type="scientific">Mycena indigotica</name>
    <dbReference type="NCBI Taxonomy" id="2126181"/>
    <lineage>
        <taxon>Eukaryota</taxon>
        <taxon>Fungi</taxon>
        <taxon>Dikarya</taxon>
        <taxon>Basidiomycota</taxon>
        <taxon>Agaricomycotina</taxon>
        <taxon>Agaricomycetes</taxon>
        <taxon>Agaricomycetidae</taxon>
        <taxon>Agaricales</taxon>
        <taxon>Marasmiineae</taxon>
        <taxon>Mycenaceae</taxon>
        <taxon>Mycena</taxon>
    </lineage>
</organism>
<dbReference type="AlphaFoldDB" id="A0A8H6VWN4"/>
<evidence type="ECO:0000313" key="3">
    <source>
        <dbReference type="Proteomes" id="UP000636479"/>
    </source>
</evidence>
<evidence type="ECO:0000256" key="1">
    <source>
        <dbReference type="SAM" id="MobiDB-lite"/>
    </source>
</evidence>
<evidence type="ECO:0000313" key="2">
    <source>
        <dbReference type="EMBL" id="KAF7292893.1"/>
    </source>
</evidence>
<accession>A0A8H6VWN4</accession>
<reference evidence="2" key="1">
    <citation type="submission" date="2020-05" db="EMBL/GenBank/DDBJ databases">
        <title>Mycena genomes resolve the evolution of fungal bioluminescence.</title>
        <authorList>
            <person name="Tsai I.J."/>
        </authorList>
    </citation>
    <scope>NUCLEOTIDE SEQUENCE</scope>
    <source>
        <strain evidence="2">171206Taipei</strain>
    </source>
</reference>
<keyword evidence="3" id="KW-1185">Reference proteome</keyword>
<gene>
    <name evidence="2" type="ORF">MIND_01188400</name>
</gene>
<dbReference type="OrthoDB" id="2996582at2759"/>
<comment type="caution">
    <text evidence="2">The sequence shown here is derived from an EMBL/GenBank/DDBJ whole genome shotgun (WGS) entry which is preliminary data.</text>
</comment>
<dbReference type="GeneID" id="59350911"/>
<dbReference type="RefSeq" id="XP_037215321.1">
    <property type="nucleotide sequence ID" value="XM_037368395.1"/>
</dbReference>
<protein>
    <submittedName>
        <fullName evidence="2">Uncharacterized protein</fullName>
    </submittedName>
</protein>
<feature type="region of interest" description="Disordered" evidence="1">
    <location>
        <begin position="216"/>
        <end position="327"/>
    </location>
</feature>
<sequence length="394" mass="44586">MSSVHPDHDSKLAPAGQAVDTFSETEGQLTVSYKIRPPIVLYYEKFRMDIVSATYYAYLHSSFECYIYALSRIIFDAFTASYCDNSLHPDTSIRCEQQYSFLKNAFLEEDGQLRKRCTPDFATVLTDGTLKARLLFLAEIKSLPMEGGAGNRDWFVNPDLDLVAGKITDSLQQVANQLHFAKRFFAPPEKGWFVFVICGVFWTLRYYPSDVVKHSRYRSNKQQPKMATRSEPRLPALNINAEDRDAALGRKRHRKSPTDMANAGPTDDEDNDRLGMTGSKRPRSTSPADDLDPVENSAWGSPAPKNNNPEEEDSTPEPNLRTFDPDQLDPLVSTVIFDVQSLFDEKNLGGKKPTFDNCPLNPNLHAAFEKIKTTHSDTLWAKQFKDLHWFLPAA</sequence>
<dbReference type="EMBL" id="JACAZF010000011">
    <property type="protein sequence ID" value="KAF7292893.1"/>
    <property type="molecule type" value="Genomic_DNA"/>
</dbReference>
<dbReference type="Proteomes" id="UP000636479">
    <property type="component" value="Unassembled WGS sequence"/>
</dbReference>
<name>A0A8H6VWN4_9AGAR</name>